<dbReference type="PANTHER" id="PTHR31126:SF1">
    <property type="entry name" value="TYROSINE SPECIFIC PROTEIN PHOSPHATASES DOMAIN-CONTAINING PROTEIN"/>
    <property type="match status" value="1"/>
</dbReference>
<dbReference type="EMBL" id="JASNWA010000011">
    <property type="protein sequence ID" value="KAK3167539.1"/>
    <property type="molecule type" value="Genomic_DNA"/>
</dbReference>
<gene>
    <name evidence="2" type="ORF">OEA41_010666</name>
</gene>
<evidence type="ECO:0000313" key="3">
    <source>
        <dbReference type="Proteomes" id="UP001276659"/>
    </source>
</evidence>
<sequence>MSNSSLLSPPFIKVEGVHNFRGLFLPQSQTHPPTTSTSPPNPILYRSAFRHEISPTGITTLHQLHITTIYDLRSYPEASKTSDPSIPNIKTIHAPVFSQADYSLEAIAVRFKNYTSSDGVEGYVKAYGDILSSGGQAFGEVFKFLRDHPAGEKCLVHCSAGKDRTGVLCALILLLAGVSDEEIAEEYALSEIGLVDMREEMVERLMQIEAISRDREGVERMVASRKDVMLATIQMIGEKYGGAEGYLRNHSGLKDEDLQRIRKHIKGMT</sequence>
<evidence type="ECO:0000313" key="2">
    <source>
        <dbReference type="EMBL" id="KAK3167539.1"/>
    </source>
</evidence>
<dbReference type="InterPro" id="IPR026893">
    <property type="entry name" value="Tyr/Ser_Pase_IphP-type"/>
</dbReference>
<proteinExistence type="predicted"/>
<dbReference type="InterPro" id="IPR029021">
    <property type="entry name" value="Prot-tyrosine_phosphatase-like"/>
</dbReference>
<dbReference type="PANTHER" id="PTHR31126">
    <property type="entry name" value="TYROSINE-PROTEIN PHOSPHATASE"/>
    <property type="match status" value="1"/>
</dbReference>
<keyword evidence="3" id="KW-1185">Reference proteome</keyword>
<organism evidence="2 3">
    <name type="scientific">Lepraria neglecta</name>
    <dbReference type="NCBI Taxonomy" id="209136"/>
    <lineage>
        <taxon>Eukaryota</taxon>
        <taxon>Fungi</taxon>
        <taxon>Dikarya</taxon>
        <taxon>Ascomycota</taxon>
        <taxon>Pezizomycotina</taxon>
        <taxon>Lecanoromycetes</taxon>
        <taxon>OSLEUM clade</taxon>
        <taxon>Lecanoromycetidae</taxon>
        <taxon>Lecanorales</taxon>
        <taxon>Lecanorineae</taxon>
        <taxon>Stereocaulaceae</taxon>
        <taxon>Lepraria</taxon>
    </lineage>
</organism>
<dbReference type="PROSITE" id="PS00383">
    <property type="entry name" value="TYR_PHOSPHATASE_1"/>
    <property type="match status" value="1"/>
</dbReference>
<evidence type="ECO:0000259" key="1">
    <source>
        <dbReference type="PROSITE" id="PS50056"/>
    </source>
</evidence>
<dbReference type="GO" id="GO:0004721">
    <property type="term" value="F:phosphoprotein phosphatase activity"/>
    <property type="evidence" value="ECO:0007669"/>
    <property type="project" value="InterPro"/>
</dbReference>
<accession>A0AAD9YX13</accession>
<dbReference type="Pfam" id="PF13350">
    <property type="entry name" value="Y_phosphatase3"/>
    <property type="match status" value="1"/>
</dbReference>
<dbReference type="Gene3D" id="3.90.190.10">
    <property type="entry name" value="Protein tyrosine phosphatase superfamily"/>
    <property type="match status" value="1"/>
</dbReference>
<name>A0AAD9YX13_9LECA</name>
<dbReference type="InterPro" id="IPR003595">
    <property type="entry name" value="Tyr_Pase_cat"/>
</dbReference>
<protein>
    <recommendedName>
        <fullName evidence="1">Tyrosine specific protein phosphatases domain-containing protein</fullName>
    </recommendedName>
</protein>
<dbReference type="InterPro" id="IPR016130">
    <property type="entry name" value="Tyr_Pase_AS"/>
</dbReference>
<reference evidence="2" key="1">
    <citation type="submission" date="2022-11" db="EMBL/GenBank/DDBJ databases">
        <title>Chromosomal genome sequence assembly and mating type (MAT) locus characterization of the leprose asexual lichenized fungus Lepraria neglecta (Nyl.) Erichsen.</title>
        <authorList>
            <person name="Allen J.L."/>
            <person name="Pfeffer B."/>
        </authorList>
    </citation>
    <scope>NUCLEOTIDE SEQUENCE</scope>
    <source>
        <strain evidence="2">Allen 5258</strain>
    </source>
</reference>
<dbReference type="Proteomes" id="UP001276659">
    <property type="component" value="Unassembled WGS sequence"/>
</dbReference>
<dbReference type="PROSITE" id="PS50056">
    <property type="entry name" value="TYR_PHOSPHATASE_2"/>
    <property type="match status" value="1"/>
</dbReference>
<dbReference type="AlphaFoldDB" id="A0AAD9YX13"/>
<dbReference type="SMART" id="SM00404">
    <property type="entry name" value="PTPc_motif"/>
    <property type="match status" value="1"/>
</dbReference>
<dbReference type="InterPro" id="IPR000387">
    <property type="entry name" value="Tyr_Pase_dom"/>
</dbReference>
<comment type="caution">
    <text evidence="2">The sequence shown here is derived from an EMBL/GenBank/DDBJ whole genome shotgun (WGS) entry which is preliminary data.</text>
</comment>
<dbReference type="SUPFAM" id="SSF52799">
    <property type="entry name" value="(Phosphotyrosine protein) phosphatases II"/>
    <property type="match status" value="1"/>
</dbReference>
<feature type="domain" description="Tyrosine specific protein phosphatases" evidence="1">
    <location>
        <begin position="136"/>
        <end position="202"/>
    </location>
</feature>